<reference evidence="2" key="1">
    <citation type="submission" date="2020-05" db="EMBL/GenBank/DDBJ databases">
        <title>Mycena genomes resolve the evolution of fungal bioluminescence.</title>
        <authorList>
            <person name="Tsai I.J."/>
        </authorList>
    </citation>
    <scope>NUCLEOTIDE SEQUENCE</scope>
    <source>
        <strain evidence="2">171206Taipei</strain>
    </source>
</reference>
<gene>
    <name evidence="2" type="ORF">MIND_01352900</name>
</gene>
<name>A0A8H6VPY7_9AGAR</name>
<dbReference type="OrthoDB" id="529273at2759"/>
<dbReference type="RefSeq" id="XP_037213516.1">
    <property type="nucleotide sequence ID" value="XM_037369960.1"/>
</dbReference>
<keyword evidence="3" id="KW-1185">Reference proteome</keyword>
<accession>A0A8H6VPY7</accession>
<keyword evidence="1" id="KW-0812">Transmembrane</keyword>
<dbReference type="Proteomes" id="UP000636479">
    <property type="component" value="Unassembled WGS sequence"/>
</dbReference>
<evidence type="ECO:0000313" key="2">
    <source>
        <dbReference type="EMBL" id="KAF7289787.1"/>
    </source>
</evidence>
<dbReference type="GeneID" id="59352476"/>
<evidence type="ECO:0000313" key="3">
    <source>
        <dbReference type="Proteomes" id="UP000636479"/>
    </source>
</evidence>
<sequence length="482" mass="54872">MVNSGLSRRRGGVALVIGLTTMVTLLIFLRWTTGGGLDLARLAPYATRPSMASDSTETLTVVEIDDEFIPLEENPSYSPVDTLRNEILLHPFTSIPNQAHVHGFTVIDNLYLRQGTFYILAPNASQVFPPRRELISRPVESRAGVDSDPTDQELQFLEPESHAAESILGSQRAMRVSGVSVVVYDPSQFMHHFYHWFGEIILGFWRVYTHTLLDSDVAQVDFGRLPPVERFLLPFISSDSEWRDRAGVDGPLMRAAFPNSLIETAAYWNDLKKLDTTVIFERTIIITRSAAHKHPFGGVWYKMIAGTMNVTAPEDFWRPIRENVWESMWGTRMAGVDGKRPVVTYISRQGGGRRLNGTDHEALVAALHELESSGHCDVQVVQMEKMILKDQVDVMRNSTANPCRGTWQWTNGMFIHQLWMQPSPRSTVIEIFAPEAYVFDYEMLARNMGHKHYAVWNDTYLTFEKGTYHKARRKLSERLPRQ</sequence>
<keyword evidence="1" id="KW-1133">Transmembrane helix</keyword>
<feature type="transmembrane region" description="Helical" evidence="1">
    <location>
        <begin position="12"/>
        <end position="31"/>
    </location>
</feature>
<keyword evidence="1" id="KW-0472">Membrane</keyword>
<dbReference type="AlphaFoldDB" id="A0A8H6VPY7"/>
<comment type="caution">
    <text evidence="2">The sequence shown here is derived from an EMBL/GenBank/DDBJ whole genome shotgun (WGS) entry which is preliminary data.</text>
</comment>
<dbReference type="EMBL" id="JACAZF010000016">
    <property type="protein sequence ID" value="KAF7289787.1"/>
    <property type="molecule type" value="Genomic_DNA"/>
</dbReference>
<organism evidence="2 3">
    <name type="scientific">Mycena indigotica</name>
    <dbReference type="NCBI Taxonomy" id="2126181"/>
    <lineage>
        <taxon>Eukaryota</taxon>
        <taxon>Fungi</taxon>
        <taxon>Dikarya</taxon>
        <taxon>Basidiomycota</taxon>
        <taxon>Agaricomycotina</taxon>
        <taxon>Agaricomycetes</taxon>
        <taxon>Agaricomycetidae</taxon>
        <taxon>Agaricales</taxon>
        <taxon>Marasmiineae</taxon>
        <taxon>Mycenaceae</taxon>
        <taxon>Mycena</taxon>
    </lineage>
</organism>
<evidence type="ECO:0000256" key="1">
    <source>
        <dbReference type="SAM" id="Phobius"/>
    </source>
</evidence>
<proteinExistence type="predicted"/>
<protein>
    <submittedName>
        <fullName evidence="2">Uncharacterized protein</fullName>
    </submittedName>
</protein>